<feature type="compositionally biased region" description="Low complexity" evidence="2">
    <location>
        <begin position="1229"/>
        <end position="1251"/>
    </location>
</feature>
<feature type="region of interest" description="Disordered" evidence="2">
    <location>
        <begin position="1"/>
        <end position="27"/>
    </location>
</feature>
<feature type="region of interest" description="Disordered" evidence="2">
    <location>
        <begin position="1220"/>
        <end position="1258"/>
    </location>
</feature>
<evidence type="ECO:0000256" key="1">
    <source>
        <dbReference type="PROSITE-ProRule" id="PRU00042"/>
    </source>
</evidence>
<feature type="region of interest" description="Disordered" evidence="2">
    <location>
        <begin position="1424"/>
        <end position="1457"/>
    </location>
</feature>
<evidence type="ECO:0000259" key="3">
    <source>
        <dbReference type="PROSITE" id="PS50157"/>
    </source>
</evidence>
<accession>A0AAN9B9G9</accession>
<feature type="region of interest" description="Disordered" evidence="2">
    <location>
        <begin position="982"/>
        <end position="1005"/>
    </location>
</feature>
<feature type="region of interest" description="Disordered" evidence="2">
    <location>
        <begin position="733"/>
        <end position="753"/>
    </location>
</feature>
<dbReference type="InterPro" id="IPR013087">
    <property type="entry name" value="Znf_C2H2_type"/>
</dbReference>
<feature type="compositionally biased region" description="Low complexity" evidence="2">
    <location>
        <begin position="1309"/>
        <end position="1326"/>
    </location>
</feature>
<keyword evidence="1" id="KW-0862">Zinc</keyword>
<feature type="region of interest" description="Disordered" evidence="2">
    <location>
        <begin position="498"/>
        <end position="521"/>
    </location>
</feature>
<feature type="region of interest" description="Disordered" evidence="2">
    <location>
        <begin position="1686"/>
        <end position="1712"/>
    </location>
</feature>
<sequence length="2151" mass="235658">MAHPFEELQQAGDEQLNKNTNRNTLRSNRSAARLFREFLREKGDGSDFENFSAAKLDDALGHFYMEARTKKGEHYTKTTLMIMQSALQRHLAGPPYGRMFHFNHDQEFRFSKSCLKSAVAEVVQKGKGKTNHCLCITNEDLRKMYESELFDPDTPAGLSNKVQFDLRLHLGFTSTNAPLMTKDSFRVDLDPTSGLKYVYKAAAAKAKETGQEVERMMENCYDPQRCPVRSFEKYVTLLNPATERFWQYPRPSVNSLDKTWFRKANMGTHALARFMKTMSQRCGLSRQYTNSSIRMSKKRLITLVQYGLGSASCLTPVLALGLSPGTISQPLAASCHCKTAESTSSSPAEKGLSTVSENVQDVKSATNLTILQPVASQQALTSQAGVTQPMRLLLPLNDGNGAENPGVSAAYSASVPMICIILNNAAMERNTSVAGNSSLTPASVTAQLFLPSNCSPQTRQLSILRPSVSAAAPAITFVNKTGLSRNQVPVHSSVMTPYAANSESRKDSSAAVPLNNPTPRQGMISTTCLPVSIPVKTLPFNCSLSVTPGMNAHASSACTASIAVQLESSNSTSASLPLREIQNTTTLTSSTPRMLQTKDGSGVLSVESGTNPGSMRGLELIPHNDTPVKLTRVATTPLSVSPEPSDMLQTTTKTTSAASVTVNKPEVSSQWVYVFDTSDLPTINAASINPQLVPSKFSATPVSVSSVTVPVSSVCNALTEAVRDPANIHTLNSGSDLLMHPQGKSKSSYNPSASVEPSAEVIYIDVDETEMRNAVISEGLDVSPHARSQSDSRSVVTTRQATGTVPALTGSVLPDIILLSNGASTKTMSEGQSAEFEIEYQVYGSEEQESEMNGSEATELAGVQVKFEPDDPEFESTVGGSSVSAGLLRSFPPPGMASSQSAAQWSGNSSKVRTQLRKIIENKSVDSSTAAQNVNSVIEDLLKKNEYLLSKNDALGMKPNSRRGRVPGEVGRSREVVFPTAGQSTTFSTGPASQGRVYQSGTRRSPHREAAITMGQLLRPKSPTRRCSIPEKDKSHFTLALMESKVGEEEGEKIFRVQEHEMVCAVSSQTKFLNKDGVLVSSTDINFYWCNFCPYSTTHKSQLVQHVMDHRFHCKHCRYQSFSRADVIHHSVHNHPGFGETASVTQYCTLLSDYLRVQNPKENNLDHQRKRRGPPEDENGEQPASKVSRNNQTKSKQKVQKAFAANYEFYDVNIENLEETQEEDGAGTASQEAGSKSSSASSSVTAVTSESDQQSNLNQQQGTIISSLMSQPAHSHSSSPVPEMGHPVITQVFSASTIPPSLVPETPTQSPSQRGAAASSRSTSRPSPSPSPTPPMMSANSLGAGAMQQMRTNLYWSCGYCTFTSKSQSGIKDHSMRQHSGKPHRYVALIKPEEGPATGKSGSGDDSNSSMDQNVEIDVAEENQVQDGQDAAQSEDSFADHSQSEEPPVLVKQEPVDQEESIVPIKVRFPTPRIQSKDSTSLKCYHCSYNSRILGPLRNHILNRHKGKCLIGLGGMNSRVFMCTRSDCTFRSSSGQTFLNHSHQCTPWLQPDATEAPKEPHLLDCLKATTSIAEESQSLSPPPAASIPTTSASTAAAASSKVSNDEYDKFSCIYCKNEFTSDKEQTKQHVLTCHESQCPIMRDVQAHSKRKRSSVFFCRWCQFEGEHKAEFDLHLQLCQGAEDTSRTTIDKECESPDDKVDDPAAGDCEQTGEDNDISISVVTDNEDIDTLEPPDIIHNDQDHFDSLHATTSPLNINTAEPAPCVNDEVVSLPGIELEAIPHCCVVDSDEMPELEATNPVDISSPATPLTRPPPQLDRLKEILDRGIEYRKLKHGIPPKATTKTAIRHEATFLKQNTSQSLKVKVNNVFHKKTNKPSFGNVKGKTDNKTVTDVQCYSCTFQSDSLIKLKGHMKTIHNQQVAFSFRSMYHRDLHLKCKFYACPSLECTVYRYSEADVVRHYKQHHSSQPHPYLRSSYSPAPLKFHRRVHKPSESKKSLEESKHLKVTVTIKEDKPFLCLYCDKHCYADTVREMKAHHLKKHPGQAVIFRDTEAYKLRKASRLHVCEHAGCEFSVYTSKELSDHVASKHSSHPAKPAAADQSFQCTSCGWIATEYAFVYQHVTAVHASEGGATVVTLGHGADQRTLEETYISI</sequence>
<name>A0AAN9B9G9_9CAEN</name>
<feature type="compositionally biased region" description="Polar residues" evidence="2">
    <location>
        <begin position="584"/>
        <end position="594"/>
    </location>
</feature>
<feature type="compositionally biased region" description="Polar residues" evidence="2">
    <location>
        <begin position="1185"/>
        <end position="1194"/>
    </location>
</feature>
<feature type="region of interest" description="Disordered" evidence="2">
    <location>
        <begin position="584"/>
        <end position="603"/>
    </location>
</feature>
<feature type="compositionally biased region" description="Polar residues" evidence="2">
    <location>
        <begin position="982"/>
        <end position="1003"/>
    </location>
</feature>
<keyword evidence="5" id="KW-1185">Reference proteome</keyword>
<feature type="domain" description="C2H2-type" evidence="3">
    <location>
        <begin position="1939"/>
        <end position="1968"/>
    </location>
</feature>
<feature type="compositionally biased region" description="Low complexity" evidence="2">
    <location>
        <begin position="17"/>
        <end position="27"/>
    </location>
</feature>
<keyword evidence="1" id="KW-0479">Metal-binding</keyword>
<feature type="region of interest" description="Disordered" evidence="2">
    <location>
        <begin position="1298"/>
        <end position="1341"/>
    </location>
</feature>
<dbReference type="Proteomes" id="UP001374579">
    <property type="component" value="Unassembled WGS sequence"/>
</dbReference>
<dbReference type="GO" id="GO:0008270">
    <property type="term" value="F:zinc ion binding"/>
    <property type="evidence" value="ECO:0007669"/>
    <property type="project" value="UniProtKB-KW"/>
</dbReference>
<dbReference type="PROSITE" id="PS50157">
    <property type="entry name" value="ZINC_FINGER_C2H2_2"/>
    <property type="match status" value="1"/>
</dbReference>
<keyword evidence="1" id="KW-0863">Zinc-finger</keyword>
<feature type="region of interest" description="Disordered" evidence="2">
    <location>
        <begin position="1159"/>
        <end position="1199"/>
    </location>
</feature>
<dbReference type="InterPro" id="IPR052787">
    <property type="entry name" value="MAVS"/>
</dbReference>
<protein>
    <recommendedName>
        <fullName evidence="3">C2H2-type domain-containing protein</fullName>
    </recommendedName>
</protein>
<dbReference type="PANTHER" id="PTHR21446:SF12">
    <property type="entry name" value="POTASSIUM CHANNEL TETRAMERIZATION DOMAIN CONTAINING 1"/>
    <property type="match status" value="1"/>
</dbReference>
<feature type="compositionally biased region" description="Polar residues" evidence="2">
    <location>
        <begin position="1424"/>
        <end position="1436"/>
    </location>
</feature>
<reference evidence="4 5" key="1">
    <citation type="submission" date="2024-02" db="EMBL/GenBank/DDBJ databases">
        <title>Chromosome-scale genome assembly of the rough periwinkle Littorina saxatilis.</title>
        <authorList>
            <person name="De Jode A."/>
            <person name="Faria R."/>
            <person name="Formenti G."/>
            <person name="Sims Y."/>
            <person name="Smith T.P."/>
            <person name="Tracey A."/>
            <person name="Wood J.M.D."/>
            <person name="Zagrodzka Z.B."/>
            <person name="Johannesson K."/>
            <person name="Butlin R.K."/>
            <person name="Leder E.H."/>
        </authorList>
    </citation>
    <scope>NUCLEOTIDE SEQUENCE [LARGE SCALE GENOMIC DNA]</scope>
    <source>
        <strain evidence="4">Snail1</strain>
        <tissue evidence="4">Muscle</tissue>
    </source>
</reference>
<evidence type="ECO:0000313" key="4">
    <source>
        <dbReference type="EMBL" id="KAK7101099.1"/>
    </source>
</evidence>
<dbReference type="PANTHER" id="PTHR21446">
    <property type="entry name" value="DUF3504 DOMAIN-CONTAINING PROTEIN"/>
    <property type="match status" value="1"/>
</dbReference>
<proteinExistence type="predicted"/>
<feature type="compositionally biased region" description="Basic and acidic residues" evidence="2">
    <location>
        <begin position="1686"/>
        <end position="1702"/>
    </location>
</feature>
<dbReference type="Gene3D" id="3.30.160.60">
    <property type="entry name" value="Classic Zinc Finger"/>
    <property type="match status" value="1"/>
</dbReference>
<organism evidence="4 5">
    <name type="scientific">Littorina saxatilis</name>
    <dbReference type="NCBI Taxonomy" id="31220"/>
    <lineage>
        <taxon>Eukaryota</taxon>
        <taxon>Metazoa</taxon>
        <taxon>Spiralia</taxon>
        <taxon>Lophotrochozoa</taxon>
        <taxon>Mollusca</taxon>
        <taxon>Gastropoda</taxon>
        <taxon>Caenogastropoda</taxon>
        <taxon>Littorinimorpha</taxon>
        <taxon>Littorinoidea</taxon>
        <taxon>Littorinidae</taxon>
        <taxon>Littorina</taxon>
    </lineage>
</organism>
<evidence type="ECO:0000313" key="5">
    <source>
        <dbReference type="Proteomes" id="UP001374579"/>
    </source>
</evidence>
<dbReference type="EMBL" id="JBAMIC010000011">
    <property type="protein sequence ID" value="KAK7101099.1"/>
    <property type="molecule type" value="Genomic_DNA"/>
</dbReference>
<evidence type="ECO:0000256" key="2">
    <source>
        <dbReference type="SAM" id="MobiDB-lite"/>
    </source>
</evidence>
<feature type="compositionally biased region" description="Polar residues" evidence="2">
    <location>
        <begin position="744"/>
        <end position="753"/>
    </location>
</feature>
<comment type="caution">
    <text evidence="4">The sequence shown here is derived from an EMBL/GenBank/DDBJ whole genome shotgun (WGS) entry which is preliminary data.</text>
</comment>
<gene>
    <name evidence="4" type="ORF">V1264_023940</name>
</gene>
<dbReference type="SMART" id="SM00355">
    <property type="entry name" value="ZnF_C2H2"/>
    <property type="match status" value="11"/>
</dbReference>